<dbReference type="EMBL" id="JFKA01000003">
    <property type="protein sequence ID" value="OSQ38896.1"/>
    <property type="molecule type" value="Genomic_DNA"/>
</dbReference>
<keyword evidence="2" id="KW-0472">Membrane</keyword>
<name>A0A1Y2L0Y9_9PROT</name>
<evidence type="ECO:0000256" key="2">
    <source>
        <dbReference type="SAM" id="Phobius"/>
    </source>
</evidence>
<keyword evidence="2" id="KW-1133">Transmembrane helix</keyword>
<gene>
    <name evidence="3" type="ORF">TMES_09155</name>
</gene>
<organism evidence="3 4">
    <name type="scientific">Thalassospira mesophila</name>
    <dbReference type="NCBI Taxonomy" id="1293891"/>
    <lineage>
        <taxon>Bacteria</taxon>
        <taxon>Pseudomonadati</taxon>
        <taxon>Pseudomonadota</taxon>
        <taxon>Alphaproteobacteria</taxon>
        <taxon>Rhodospirillales</taxon>
        <taxon>Thalassospiraceae</taxon>
        <taxon>Thalassospira</taxon>
    </lineage>
</organism>
<sequence length="96" mass="10495">MGSDKTSSSSKIIRNKAKTGQTQQFHICAMIPPIVAAIIFPLNLSGKKLFPTHHEIFTGKTRGTPPQNWQQKCPCGRLCLRFAVTSPGSEEKIGLS</sequence>
<evidence type="ECO:0000256" key="1">
    <source>
        <dbReference type="SAM" id="MobiDB-lite"/>
    </source>
</evidence>
<dbReference type="AlphaFoldDB" id="A0A1Y2L0Y9"/>
<proteinExistence type="predicted"/>
<feature type="transmembrane region" description="Helical" evidence="2">
    <location>
        <begin position="24"/>
        <end position="44"/>
    </location>
</feature>
<dbReference type="STRING" id="1293891.TMES_09155"/>
<comment type="caution">
    <text evidence="3">The sequence shown here is derived from an EMBL/GenBank/DDBJ whole genome shotgun (WGS) entry which is preliminary data.</text>
</comment>
<evidence type="ECO:0000313" key="3">
    <source>
        <dbReference type="EMBL" id="OSQ38896.1"/>
    </source>
</evidence>
<accession>A0A1Y2L0Y9</accession>
<protein>
    <submittedName>
        <fullName evidence="3">Uncharacterized protein</fullName>
    </submittedName>
</protein>
<feature type="region of interest" description="Disordered" evidence="1">
    <location>
        <begin position="1"/>
        <end position="21"/>
    </location>
</feature>
<keyword evidence="2" id="KW-0812">Transmembrane</keyword>
<reference evidence="3 4" key="1">
    <citation type="submission" date="2014-03" db="EMBL/GenBank/DDBJ databases">
        <title>The draft genome sequence of Thalassospira mesophila JCM 18969.</title>
        <authorList>
            <person name="Lai Q."/>
            <person name="Shao Z."/>
        </authorList>
    </citation>
    <scope>NUCLEOTIDE SEQUENCE [LARGE SCALE GENOMIC DNA]</scope>
    <source>
        <strain evidence="3 4">JCM 18969</strain>
    </source>
</reference>
<keyword evidence="4" id="KW-1185">Reference proteome</keyword>
<dbReference type="Proteomes" id="UP000193391">
    <property type="component" value="Unassembled WGS sequence"/>
</dbReference>
<evidence type="ECO:0000313" key="4">
    <source>
        <dbReference type="Proteomes" id="UP000193391"/>
    </source>
</evidence>